<keyword evidence="5" id="KW-0560">Oxidoreductase</keyword>
<accession>A0ABR2I768</accession>
<dbReference type="Proteomes" id="UP001390339">
    <property type="component" value="Unassembled WGS sequence"/>
</dbReference>
<feature type="region of interest" description="Disordered" evidence="8">
    <location>
        <begin position="293"/>
        <end position="321"/>
    </location>
</feature>
<dbReference type="PRINTS" id="PR00463">
    <property type="entry name" value="EP450I"/>
</dbReference>
<reference evidence="10 11" key="1">
    <citation type="journal article" date="2024" name="IMA Fungus">
        <title>Apiospora arundinis, a panoply of carbohydrate-active enzymes and secondary metabolites.</title>
        <authorList>
            <person name="Sorensen T."/>
            <person name="Petersen C."/>
            <person name="Muurmann A.T."/>
            <person name="Christiansen J.V."/>
            <person name="Brundto M.L."/>
            <person name="Overgaard C.K."/>
            <person name="Boysen A.T."/>
            <person name="Wollenberg R.D."/>
            <person name="Larsen T.O."/>
            <person name="Sorensen J.L."/>
            <person name="Nielsen K.L."/>
            <person name="Sondergaard T.E."/>
        </authorList>
    </citation>
    <scope>NUCLEOTIDE SEQUENCE [LARGE SCALE GENOMIC DNA]</scope>
    <source>
        <strain evidence="10 11">AAU 773</strain>
    </source>
</reference>
<evidence type="ECO:0000256" key="3">
    <source>
        <dbReference type="ARBA" id="ARBA00022617"/>
    </source>
</evidence>
<proteinExistence type="inferred from homology"/>
<dbReference type="EMBL" id="JAPCWZ010000007">
    <property type="protein sequence ID" value="KAK8857270.1"/>
    <property type="molecule type" value="Genomic_DNA"/>
</dbReference>
<protein>
    <submittedName>
        <fullName evidence="10">Benzoate 4-monooxygenase cytochrome P450</fullName>
    </submittedName>
</protein>
<gene>
    <name evidence="10" type="ORF">PGQ11_013182</name>
</gene>
<dbReference type="InterPro" id="IPR002401">
    <property type="entry name" value="Cyt_P450_E_grp-I"/>
</dbReference>
<dbReference type="Pfam" id="PF00067">
    <property type="entry name" value="p450"/>
    <property type="match status" value="1"/>
</dbReference>
<evidence type="ECO:0000256" key="9">
    <source>
        <dbReference type="SAM" id="Phobius"/>
    </source>
</evidence>
<dbReference type="SUPFAM" id="SSF48264">
    <property type="entry name" value="Cytochrome P450"/>
    <property type="match status" value="1"/>
</dbReference>
<keyword evidence="3" id="KW-0349">Heme</keyword>
<evidence type="ECO:0000256" key="7">
    <source>
        <dbReference type="ARBA" id="ARBA00023033"/>
    </source>
</evidence>
<evidence type="ECO:0000256" key="2">
    <source>
        <dbReference type="ARBA" id="ARBA00010617"/>
    </source>
</evidence>
<keyword evidence="9" id="KW-0472">Membrane</keyword>
<evidence type="ECO:0000256" key="6">
    <source>
        <dbReference type="ARBA" id="ARBA00023004"/>
    </source>
</evidence>
<dbReference type="InterPro" id="IPR001128">
    <property type="entry name" value="Cyt_P450"/>
</dbReference>
<feature type="transmembrane region" description="Helical" evidence="9">
    <location>
        <begin position="12"/>
        <end position="33"/>
    </location>
</feature>
<dbReference type="Gene3D" id="1.10.630.10">
    <property type="entry name" value="Cytochrome P450"/>
    <property type="match status" value="1"/>
</dbReference>
<dbReference type="PANTHER" id="PTHR24305:SF237">
    <property type="entry name" value="CYTOCHROME P450 MONOOXYGENASE ATNE-RELATED"/>
    <property type="match status" value="1"/>
</dbReference>
<comment type="caution">
    <text evidence="10">The sequence shown here is derived from an EMBL/GenBank/DDBJ whole genome shotgun (WGS) entry which is preliminary data.</text>
</comment>
<keyword evidence="4" id="KW-0479">Metal-binding</keyword>
<keyword evidence="7" id="KW-0503">Monooxygenase</keyword>
<dbReference type="InterPro" id="IPR050121">
    <property type="entry name" value="Cytochrome_P450_monoxygenase"/>
</dbReference>
<sequence length="577" mass="63221">MASLVVTAGANVWTIGLTIIAALTASLFFLAVYRICPGLHPLARVPGPFLQRVSGLPRVWHCQKGNRHLQELEAHEKYGSVVRIGPDSLSFSTLSALKTIHAKGAPVFKGDEFYGLLDGGPEGGRSLQMERQSDDHAARRRVLDRAMPARDEAFRAINALAGELVDVIIRGHEHGSTTTTSPAADGNEMTIEVDINQVASWYGFDVITTLSFGRSLGLLRSAEYRWLPRCLQDASVFLYAAGFFRYGLDAWRWLLGSEWPARLGWHTAVEAQRYADLADSQVYRRADRLAQEDEEKATTTTAAVGGDGEDDEAVDQKEKEKKKKTAIKKSDIFGQLLRANLYSRIDLRADSSLLIAAGSDAVRFTIASTLFHWTTQRPSCASLARATAEVRESGLTPSTITDAAVLGTSSLRYMRACVDEAMRLNPPKPSSIPREVSTGPMVMDGVAVPAGATVGVCTYALHRDPDIYGPDPHVFRPERWLARPLDTRMLAAFCPFLKGPRACPGKTVAYLAVQLALFHLLYAFDVVEAEEGTTASNKGEEDLGGGGAGKNKRNDFFFHDWVIGYAQGPHIRLKQRT</sequence>
<keyword evidence="9" id="KW-0812">Transmembrane</keyword>
<dbReference type="PANTHER" id="PTHR24305">
    <property type="entry name" value="CYTOCHROME P450"/>
    <property type="match status" value="1"/>
</dbReference>
<evidence type="ECO:0000256" key="4">
    <source>
        <dbReference type="ARBA" id="ARBA00022723"/>
    </source>
</evidence>
<name>A0ABR2I768_9PEZI</name>
<comment type="cofactor">
    <cofactor evidence="1">
        <name>heme</name>
        <dbReference type="ChEBI" id="CHEBI:30413"/>
    </cofactor>
</comment>
<keyword evidence="6" id="KW-0408">Iron</keyword>
<evidence type="ECO:0000313" key="11">
    <source>
        <dbReference type="Proteomes" id="UP001390339"/>
    </source>
</evidence>
<evidence type="ECO:0000256" key="1">
    <source>
        <dbReference type="ARBA" id="ARBA00001971"/>
    </source>
</evidence>
<evidence type="ECO:0000256" key="8">
    <source>
        <dbReference type="SAM" id="MobiDB-lite"/>
    </source>
</evidence>
<comment type="similarity">
    <text evidence="2">Belongs to the cytochrome P450 family.</text>
</comment>
<keyword evidence="11" id="KW-1185">Reference proteome</keyword>
<evidence type="ECO:0000313" key="10">
    <source>
        <dbReference type="EMBL" id="KAK8857270.1"/>
    </source>
</evidence>
<keyword evidence="9" id="KW-1133">Transmembrane helix</keyword>
<dbReference type="InterPro" id="IPR036396">
    <property type="entry name" value="Cyt_P450_sf"/>
</dbReference>
<organism evidence="10 11">
    <name type="scientific">Apiospora arundinis</name>
    <dbReference type="NCBI Taxonomy" id="335852"/>
    <lineage>
        <taxon>Eukaryota</taxon>
        <taxon>Fungi</taxon>
        <taxon>Dikarya</taxon>
        <taxon>Ascomycota</taxon>
        <taxon>Pezizomycotina</taxon>
        <taxon>Sordariomycetes</taxon>
        <taxon>Xylariomycetidae</taxon>
        <taxon>Amphisphaeriales</taxon>
        <taxon>Apiosporaceae</taxon>
        <taxon>Apiospora</taxon>
    </lineage>
</organism>
<evidence type="ECO:0000256" key="5">
    <source>
        <dbReference type="ARBA" id="ARBA00023002"/>
    </source>
</evidence>